<evidence type="ECO:0000313" key="2">
    <source>
        <dbReference type="Proteomes" id="UP001469749"/>
    </source>
</evidence>
<sequence>MTKKKELDVYTDGYLYVCDSVNTQTSFGAKVNELKKSDLKNLRKLAFVEMSRRGEDFEFAESVSRKLTLKVKVPYRPGVTTDQKVLHGKLLYDIFKIDYDNDKKNLYLYLEEVREIAG</sequence>
<comment type="caution">
    <text evidence="1">The sequence shown here is derived from an EMBL/GenBank/DDBJ whole genome shotgun (WGS) entry which is preliminary data.</text>
</comment>
<reference evidence="1 2" key="1">
    <citation type="submission" date="2024-03" db="EMBL/GenBank/DDBJ databases">
        <title>Human intestinal bacterial collection.</title>
        <authorList>
            <person name="Pauvert C."/>
            <person name="Hitch T.C.A."/>
            <person name="Clavel T."/>
        </authorList>
    </citation>
    <scope>NUCLEOTIDE SEQUENCE [LARGE SCALE GENOMIC DNA]</scope>
    <source>
        <strain evidence="1 2">CLA-AA-H190</strain>
    </source>
</reference>
<dbReference type="InterPro" id="IPR038666">
    <property type="entry name" value="SSP1_head-tail_sf"/>
</dbReference>
<evidence type="ECO:0000313" key="1">
    <source>
        <dbReference type="EMBL" id="MEQ2363893.1"/>
    </source>
</evidence>
<dbReference type="RefSeq" id="WP_349083815.1">
    <property type="nucleotide sequence ID" value="NZ_JBBMEK010000014.1"/>
</dbReference>
<organism evidence="1 2">
    <name type="scientific">Coprococcus intestinihominis</name>
    <dbReference type="NCBI Taxonomy" id="3133154"/>
    <lineage>
        <taxon>Bacteria</taxon>
        <taxon>Bacillati</taxon>
        <taxon>Bacillota</taxon>
        <taxon>Clostridia</taxon>
        <taxon>Lachnospirales</taxon>
        <taxon>Lachnospiraceae</taxon>
        <taxon>Coprococcus</taxon>
    </lineage>
</organism>
<accession>A0ABV1B0B2</accession>
<dbReference type="Gene3D" id="2.40.10.270">
    <property type="entry name" value="Bacteriophage SPP1 head-tail adaptor protein"/>
    <property type="match status" value="1"/>
</dbReference>
<keyword evidence="2" id="KW-1185">Reference proteome</keyword>
<dbReference type="EMBL" id="JBBMEK010000014">
    <property type="protein sequence ID" value="MEQ2363893.1"/>
    <property type="molecule type" value="Genomic_DNA"/>
</dbReference>
<dbReference type="InterPro" id="IPR008767">
    <property type="entry name" value="Phage_SPP1_head-tail_adaptor"/>
</dbReference>
<proteinExistence type="predicted"/>
<gene>
    <name evidence="1" type="ORF">WMO25_02130</name>
</gene>
<protein>
    <submittedName>
        <fullName evidence="1">Phage head closure protein</fullName>
    </submittedName>
</protein>
<dbReference type="Proteomes" id="UP001469749">
    <property type="component" value="Unassembled WGS sequence"/>
</dbReference>
<dbReference type="NCBIfam" id="TIGR01563">
    <property type="entry name" value="gp16_SPP1"/>
    <property type="match status" value="1"/>
</dbReference>
<name>A0ABV1B0B2_9FIRM</name>